<protein>
    <submittedName>
        <fullName evidence="1">Uncharacterized protein</fullName>
    </submittedName>
</protein>
<evidence type="ECO:0000313" key="2">
    <source>
        <dbReference type="Proteomes" id="UP000228531"/>
    </source>
</evidence>
<dbReference type="Proteomes" id="UP000228531">
    <property type="component" value="Unassembled WGS sequence"/>
</dbReference>
<comment type="caution">
    <text evidence="1">The sequence shown here is derived from an EMBL/GenBank/DDBJ whole genome shotgun (WGS) entry which is preliminary data.</text>
</comment>
<dbReference type="EMBL" id="PGTY01000004">
    <property type="protein sequence ID" value="PJI84625.1"/>
    <property type="molecule type" value="Genomic_DNA"/>
</dbReference>
<dbReference type="AlphaFoldDB" id="A0A2M8W135"/>
<keyword evidence="2" id="KW-1185">Reference proteome</keyword>
<organism evidence="1 2">
    <name type="scientific">Yoonia maricola</name>
    <dbReference type="NCBI Taxonomy" id="420999"/>
    <lineage>
        <taxon>Bacteria</taxon>
        <taxon>Pseudomonadati</taxon>
        <taxon>Pseudomonadota</taxon>
        <taxon>Alphaproteobacteria</taxon>
        <taxon>Rhodobacterales</taxon>
        <taxon>Paracoccaceae</taxon>
        <taxon>Yoonia</taxon>
    </lineage>
</organism>
<reference evidence="1 2" key="1">
    <citation type="submission" date="2017-11" db="EMBL/GenBank/DDBJ databases">
        <title>Genomic Encyclopedia of Archaeal and Bacterial Type Strains, Phase II (KMG-II): From Individual Species to Whole Genera.</title>
        <authorList>
            <person name="Goeker M."/>
        </authorList>
    </citation>
    <scope>NUCLEOTIDE SEQUENCE [LARGE SCALE GENOMIC DNA]</scope>
    <source>
        <strain evidence="1 2">DSM 29128</strain>
    </source>
</reference>
<dbReference type="OrthoDB" id="7874146at2"/>
<proteinExistence type="predicted"/>
<name>A0A2M8W135_9RHOB</name>
<evidence type="ECO:0000313" key="1">
    <source>
        <dbReference type="EMBL" id="PJI84625.1"/>
    </source>
</evidence>
<gene>
    <name evidence="1" type="ORF">BC777_3686</name>
</gene>
<dbReference type="RefSeq" id="WP_100369613.1">
    <property type="nucleotide sequence ID" value="NZ_PGTY01000004.1"/>
</dbReference>
<sequence>MHPPFYTVDHKIGPDIHHHGDAKPVTRRSLPARLSLRPSAAGWPPVPLQTAAFTDNGPLHLPSGAMLPAQATLRVVPPPQRTWRDIVGRLLIRVGQRLILENRV</sequence>
<accession>A0A2M8W135</accession>